<dbReference type="PROSITE" id="PS50943">
    <property type="entry name" value="HTH_CROC1"/>
    <property type="match status" value="1"/>
</dbReference>
<organism evidence="2 3">
    <name type="scientific">Amycolatopsis echigonensis</name>
    <dbReference type="NCBI Taxonomy" id="2576905"/>
    <lineage>
        <taxon>Bacteria</taxon>
        <taxon>Bacillati</taxon>
        <taxon>Actinomycetota</taxon>
        <taxon>Actinomycetes</taxon>
        <taxon>Pseudonocardiales</taxon>
        <taxon>Pseudonocardiaceae</taxon>
        <taxon>Amycolatopsis</taxon>
    </lineage>
</organism>
<dbReference type="GO" id="GO:0003677">
    <property type="term" value="F:DNA binding"/>
    <property type="evidence" value="ECO:0007669"/>
    <property type="project" value="InterPro"/>
</dbReference>
<dbReference type="SMART" id="SM00530">
    <property type="entry name" value="HTH_XRE"/>
    <property type="match status" value="1"/>
</dbReference>
<accession>A0A2N3WSZ4</accession>
<sequence>MPPTPRTRILGASLRNARIDANFGLRELARRIGVAPAMVSSWEQARRTPSLADVAGILGAIGVVGEVRRDILRIANGTAEQCWVVRGTPESSARSAALGAHDESAHAIVSWSPFAIPEVLRIPPLHPDRQPAPLEAFITDHALRNEIGSPSETPRPFARAAASARSLALHIVPADLAWQAGLTTAFDRYSMNSGESVVYCGQRGLGIFAVNPRQASSPFDADIELVRRIAASHGRTLVLPPTPGSVLASLCRRR</sequence>
<dbReference type="Pfam" id="PF19054">
    <property type="entry name" value="DUF5753"/>
    <property type="match status" value="1"/>
</dbReference>
<dbReference type="CDD" id="cd00093">
    <property type="entry name" value="HTH_XRE"/>
    <property type="match status" value="1"/>
</dbReference>
<evidence type="ECO:0000259" key="1">
    <source>
        <dbReference type="PROSITE" id="PS50943"/>
    </source>
</evidence>
<dbReference type="InterPro" id="IPR001387">
    <property type="entry name" value="Cro/C1-type_HTH"/>
</dbReference>
<comment type="caution">
    <text evidence="2">The sequence shown here is derived from an EMBL/GenBank/DDBJ whole genome shotgun (WGS) entry which is preliminary data.</text>
</comment>
<proteinExistence type="predicted"/>
<protein>
    <submittedName>
        <fullName evidence="2">Helix-turn-helix protein</fullName>
    </submittedName>
</protein>
<evidence type="ECO:0000313" key="2">
    <source>
        <dbReference type="EMBL" id="PKV96965.1"/>
    </source>
</evidence>
<dbReference type="Pfam" id="PF13560">
    <property type="entry name" value="HTH_31"/>
    <property type="match status" value="1"/>
</dbReference>
<dbReference type="EMBL" id="PJMY01000003">
    <property type="protein sequence ID" value="PKV96965.1"/>
    <property type="molecule type" value="Genomic_DNA"/>
</dbReference>
<evidence type="ECO:0000313" key="3">
    <source>
        <dbReference type="Proteomes" id="UP000233750"/>
    </source>
</evidence>
<keyword evidence="3" id="KW-1185">Reference proteome</keyword>
<dbReference type="Gene3D" id="1.10.260.40">
    <property type="entry name" value="lambda repressor-like DNA-binding domains"/>
    <property type="match status" value="1"/>
</dbReference>
<dbReference type="RefSeq" id="WP_101439746.1">
    <property type="nucleotide sequence ID" value="NZ_PJMY01000003.1"/>
</dbReference>
<dbReference type="InterPro" id="IPR043917">
    <property type="entry name" value="DUF5753"/>
</dbReference>
<dbReference type="InterPro" id="IPR010982">
    <property type="entry name" value="Lambda_DNA-bd_dom_sf"/>
</dbReference>
<dbReference type="SUPFAM" id="SSF47413">
    <property type="entry name" value="lambda repressor-like DNA-binding domains"/>
    <property type="match status" value="1"/>
</dbReference>
<dbReference type="AlphaFoldDB" id="A0A2N3WSZ4"/>
<reference evidence="2 3" key="1">
    <citation type="submission" date="2017-12" db="EMBL/GenBank/DDBJ databases">
        <title>Sequencing the genomes of 1000 Actinobacteria strains.</title>
        <authorList>
            <person name="Klenk H.-P."/>
        </authorList>
    </citation>
    <scope>NUCLEOTIDE SEQUENCE [LARGE SCALE GENOMIC DNA]</scope>
    <source>
        <strain evidence="2 3">DSM 45165</strain>
    </source>
</reference>
<gene>
    <name evidence="2" type="ORF">ATK30_7931</name>
</gene>
<name>A0A2N3WSZ4_9PSEU</name>
<dbReference type="OrthoDB" id="3609657at2"/>
<feature type="domain" description="HTH cro/C1-type" evidence="1">
    <location>
        <begin position="14"/>
        <end position="67"/>
    </location>
</feature>
<dbReference type="Proteomes" id="UP000233750">
    <property type="component" value="Unassembled WGS sequence"/>
</dbReference>